<name>A0AAW9HS42_9ACTO</name>
<feature type="compositionally biased region" description="Polar residues" evidence="1">
    <location>
        <begin position="28"/>
        <end position="41"/>
    </location>
</feature>
<dbReference type="SUPFAM" id="SSF52540">
    <property type="entry name" value="P-loop containing nucleoside triphosphate hydrolases"/>
    <property type="match status" value="1"/>
</dbReference>
<gene>
    <name evidence="2" type="ORF">R6G80_01975</name>
</gene>
<organism evidence="2 3">
    <name type="scientific">Actinotignum urinale</name>
    <dbReference type="NCBI Taxonomy" id="190146"/>
    <lineage>
        <taxon>Bacteria</taxon>
        <taxon>Bacillati</taxon>
        <taxon>Actinomycetota</taxon>
        <taxon>Actinomycetes</taxon>
        <taxon>Actinomycetales</taxon>
        <taxon>Actinomycetaceae</taxon>
        <taxon>Actinotignum</taxon>
    </lineage>
</organism>
<evidence type="ECO:0008006" key="4">
    <source>
        <dbReference type="Google" id="ProtNLM"/>
    </source>
</evidence>
<accession>A0AAW9HS42</accession>
<evidence type="ECO:0000256" key="1">
    <source>
        <dbReference type="SAM" id="MobiDB-lite"/>
    </source>
</evidence>
<dbReference type="AlphaFoldDB" id="A0AAW9HS42"/>
<sequence length="252" mass="27414">MESFQETLTNKGADVPGNCSESRGCHNNLPQTGHTHFSQGESPAETPVCSGSDTTLDASVKSWLDAHEAQWRERIARGKHLVVGIDGRSGAGKSTCARAMQAYFASCGVSAQIVEVEDYIEGWSGLVAGCVLLAPRVADFVRTGVFVARTWDWYADSWSVDVSTTTASILLLTGCGATSASLAPLVNLSVWMDAPEDIRRRMVVLRDGDPESWWALWAEQEEALLRERNSQECNDIIVRAHIGPYSANLNPV</sequence>
<dbReference type="InterPro" id="IPR027417">
    <property type="entry name" value="P-loop_NTPase"/>
</dbReference>
<evidence type="ECO:0000313" key="3">
    <source>
        <dbReference type="Proteomes" id="UP001281731"/>
    </source>
</evidence>
<dbReference type="RefSeq" id="WP_320756308.1">
    <property type="nucleotide sequence ID" value="NZ_JAWNGC010000002.1"/>
</dbReference>
<dbReference type="Gene3D" id="3.40.50.300">
    <property type="entry name" value="P-loop containing nucleotide triphosphate hydrolases"/>
    <property type="match status" value="1"/>
</dbReference>
<feature type="region of interest" description="Disordered" evidence="1">
    <location>
        <begin position="1"/>
        <end position="52"/>
    </location>
</feature>
<dbReference type="EMBL" id="JAWNGC010000002">
    <property type="protein sequence ID" value="MDY5154494.1"/>
    <property type="molecule type" value="Genomic_DNA"/>
</dbReference>
<evidence type="ECO:0000313" key="2">
    <source>
        <dbReference type="EMBL" id="MDY5154494.1"/>
    </source>
</evidence>
<feature type="compositionally biased region" description="Polar residues" evidence="1">
    <location>
        <begin position="1"/>
        <end position="10"/>
    </location>
</feature>
<reference evidence="2" key="1">
    <citation type="submission" date="2023-10" db="EMBL/GenBank/DDBJ databases">
        <title>Whole Genome based description of the genera Actinobaculum and Actinotignum reveals a complex phylogenetic relationship within the species included in the genus Actinotignum.</title>
        <authorList>
            <person name="Jensen C.S."/>
            <person name="Dargis R."/>
            <person name="Kemp M."/>
            <person name="Christensen J.J."/>
        </authorList>
    </citation>
    <scope>NUCLEOTIDE SEQUENCE</scope>
    <source>
        <strain evidence="2">SLA_B511</strain>
    </source>
</reference>
<proteinExistence type="predicted"/>
<protein>
    <recommendedName>
        <fullName evidence="4">Uridine kinase</fullName>
    </recommendedName>
</protein>
<dbReference type="Proteomes" id="UP001281731">
    <property type="component" value="Unassembled WGS sequence"/>
</dbReference>
<comment type="caution">
    <text evidence="2">The sequence shown here is derived from an EMBL/GenBank/DDBJ whole genome shotgun (WGS) entry which is preliminary data.</text>
</comment>